<evidence type="ECO:0000313" key="2">
    <source>
        <dbReference type="Proteomes" id="UP000095727"/>
    </source>
</evidence>
<dbReference type="EMBL" id="CYXR01000013">
    <property type="protein sequence ID" value="CUM98423.1"/>
    <property type="molecule type" value="Genomic_DNA"/>
</dbReference>
<organism evidence="1 2">
    <name type="scientific">Coprococcus comes</name>
    <dbReference type="NCBI Taxonomy" id="410072"/>
    <lineage>
        <taxon>Bacteria</taxon>
        <taxon>Bacillati</taxon>
        <taxon>Bacillota</taxon>
        <taxon>Clostridia</taxon>
        <taxon>Lachnospirales</taxon>
        <taxon>Lachnospiraceae</taxon>
        <taxon>Coprococcus</taxon>
    </lineage>
</organism>
<reference evidence="1 2" key="1">
    <citation type="submission" date="2015-09" db="EMBL/GenBank/DDBJ databases">
        <authorList>
            <consortium name="Pathogen Informatics"/>
        </authorList>
    </citation>
    <scope>NUCLEOTIDE SEQUENCE [LARGE SCALE GENOMIC DNA]</scope>
    <source>
        <strain evidence="1 2">2789STDY5834962</strain>
    </source>
</reference>
<gene>
    <name evidence="1" type="ORF">ERS852574_01961</name>
</gene>
<evidence type="ECO:0000313" key="1">
    <source>
        <dbReference type="EMBL" id="CUM98423.1"/>
    </source>
</evidence>
<accession>A0A173T6J9</accession>
<name>A0A173T6J9_9FIRM</name>
<sequence>MPTKPIVSKTLYHSIGIENEYGDDYVKLRTVSRPAGLNERMARLYILALRTFEYGKEYKHTFNELFPDFYAPTYGNKKN</sequence>
<dbReference type="AlphaFoldDB" id="A0A173T6J9"/>
<dbReference type="Proteomes" id="UP000095727">
    <property type="component" value="Unassembled WGS sequence"/>
</dbReference>
<proteinExistence type="predicted"/>
<protein>
    <submittedName>
        <fullName evidence="1">Uncharacterized protein</fullName>
    </submittedName>
</protein>